<dbReference type="Gramene" id="OPUNC09G06250.2">
    <property type="protein sequence ID" value="OPUNC09G06250.2"/>
    <property type="gene ID" value="OPUNC09G06250"/>
</dbReference>
<dbReference type="PROSITE" id="PS50280">
    <property type="entry name" value="SET"/>
    <property type="match status" value="1"/>
</dbReference>
<keyword evidence="2" id="KW-0808">Transferase</keyword>
<evidence type="ECO:0008006" key="8">
    <source>
        <dbReference type="Google" id="ProtNLM"/>
    </source>
</evidence>
<dbReference type="Proteomes" id="UP000026962">
    <property type="component" value="Chromosome 9"/>
</dbReference>
<reference evidence="6" key="2">
    <citation type="submission" date="2018-05" db="EMBL/GenBank/DDBJ databases">
        <title>OpunRS2 (Oryza punctata Reference Sequence Version 2).</title>
        <authorList>
            <person name="Zhang J."/>
            <person name="Kudrna D."/>
            <person name="Lee S."/>
            <person name="Talag J."/>
            <person name="Welchert J."/>
            <person name="Wing R.A."/>
        </authorList>
    </citation>
    <scope>NUCLEOTIDE SEQUENCE [LARGE SCALE GENOMIC DNA]</scope>
</reference>
<protein>
    <recommendedName>
        <fullName evidence="8">SET domain-containing protein</fullName>
    </recommendedName>
</protein>
<proteinExistence type="predicted"/>
<dbReference type="SUPFAM" id="SSF82199">
    <property type="entry name" value="SET domain"/>
    <property type="match status" value="1"/>
</dbReference>
<feature type="domain" description="Post-SET" evidence="5">
    <location>
        <begin position="161"/>
        <end position="177"/>
    </location>
</feature>
<keyword evidence="3" id="KW-0949">S-adenosyl-L-methionine</keyword>
<name>A0A0E0M0D1_ORYPU</name>
<evidence type="ECO:0000313" key="6">
    <source>
        <dbReference type="EnsemblPlants" id="OPUNC09G06250.2"/>
    </source>
</evidence>
<dbReference type="GO" id="GO:0003690">
    <property type="term" value="F:double-stranded DNA binding"/>
    <property type="evidence" value="ECO:0007669"/>
    <property type="project" value="TreeGrafter"/>
</dbReference>
<dbReference type="InterPro" id="IPR001214">
    <property type="entry name" value="SET_dom"/>
</dbReference>
<keyword evidence="7" id="KW-1185">Reference proteome</keyword>
<dbReference type="InterPro" id="IPR003616">
    <property type="entry name" value="Post-SET_dom"/>
</dbReference>
<keyword evidence="1" id="KW-0489">Methyltransferase</keyword>
<dbReference type="SMART" id="SM00317">
    <property type="entry name" value="SET"/>
    <property type="match status" value="1"/>
</dbReference>
<accession>A0A0E0M0D1</accession>
<dbReference type="Pfam" id="PF00856">
    <property type="entry name" value="SET"/>
    <property type="match status" value="1"/>
</dbReference>
<evidence type="ECO:0000313" key="7">
    <source>
        <dbReference type="Proteomes" id="UP000026962"/>
    </source>
</evidence>
<organism evidence="6">
    <name type="scientific">Oryza punctata</name>
    <name type="common">Red rice</name>
    <dbReference type="NCBI Taxonomy" id="4537"/>
    <lineage>
        <taxon>Eukaryota</taxon>
        <taxon>Viridiplantae</taxon>
        <taxon>Streptophyta</taxon>
        <taxon>Embryophyta</taxon>
        <taxon>Tracheophyta</taxon>
        <taxon>Spermatophyta</taxon>
        <taxon>Magnoliopsida</taxon>
        <taxon>Liliopsida</taxon>
        <taxon>Poales</taxon>
        <taxon>Poaceae</taxon>
        <taxon>BOP clade</taxon>
        <taxon>Oryzoideae</taxon>
        <taxon>Oryzeae</taxon>
        <taxon>Oryzinae</taxon>
        <taxon>Oryza</taxon>
    </lineage>
</organism>
<dbReference type="Gene3D" id="2.170.270.10">
    <property type="entry name" value="SET domain"/>
    <property type="match status" value="1"/>
</dbReference>
<dbReference type="InterPro" id="IPR051357">
    <property type="entry name" value="H3K9_HMTase_SUVAR3-9"/>
</dbReference>
<evidence type="ECO:0000259" key="5">
    <source>
        <dbReference type="PROSITE" id="PS50868"/>
    </source>
</evidence>
<dbReference type="PANTHER" id="PTHR45660">
    <property type="entry name" value="HISTONE-LYSINE N-METHYLTRANSFERASE SETMAR"/>
    <property type="match status" value="1"/>
</dbReference>
<dbReference type="EnsemblPlants" id="OPUNC09G06250.2">
    <property type="protein sequence ID" value="OPUNC09G06250.2"/>
    <property type="gene ID" value="OPUNC09G06250"/>
</dbReference>
<dbReference type="GO" id="GO:0032259">
    <property type="term" value="P:methylation"/>
    <property type="evidence" value="ECO:0007669"/>
    <property type="project" value="UniProtKB-KW"/>
</dbReference>
<dbReference type="GO" id="GO:0042054">
    <property type="term" value="F:histone methyltransferase activity"/>
    <property type="evidence" value="ECO:0007669"/>
    <property type="project" value="TreeGrafter"/>
</dbReference>
<evidence type="ECO:0000256" key="2">
    <source>
        <dbReference type="ARBA" id="ARBA00022679"/>
    </source>
</evidence>
<reference evidence="6" key="1">
    <citation type="submission" date="2015-04" db="UniProtKB">
        <authorList>
            <consortium name="EnsemblPlants"/>
        </authorList>
    </citation>
    <scope>IDENTIFICATION</scope>
</reference>
<evidence type="ECO:0000256" key="1">
    <source>
        <dbReference type="ARBA" id="ARBA00022603"/>
    </source>
</evidence>
<evidence type="ECO:0000259" key="4">
    <source>
        <dbReference type="PROSITE" id="PS50280"/>
    </source>
</evidence>
<dbReference type="InterPro" id="IPR046341">
    <property type="entry name" value="SET_dom_sf"/>
</dbReference>
<dbReference type="PANTHER" id="PTHR45660:SF46">
    <property type="entry name" value="HISTONE-LYSINE N-METHYLTRANSFERASE, H3 LYSINE-9 SPECIFIC SUVH6"/>
    <property type="match status" value="1"/>
</dbReference>
<evidence type="ECO:0000256" key="3">
    <source>
        <dbReference type="ARBA" id="ARBA00022691"/>
    </source>
</evidence>
<dbReference type="AlphaFoldDB" id="A0A0E0M0D1"/>
<dbReference type="HOGENOM" id="CLU_1520245_0_0_1"/>
<sequence length="177" mass="20543">MPQQGEPAWYQNSVGNIQDGEQRLGCKISELYLFRQFREMLQENGDEHVETDEYLFDIGHHYHDEVWEDRKSGIWGLDSSTSKTTEDTEGSTIDASKCSNVGRFINHSCSPNLYAQNVLWDHDDMKKPHIMFFATENIPPLQELTYDYNYGKVEDKNGKEKVKPCFCGSPDCSRRLY</sequence>
<feature type="domain" description="SET" evidence="4">
    <location>
        <begin position="29"/>
        <end position="149"/>
    </location>
</feature>
<dbReference type="PROSITE" id="PS50868">
    <property type="entry name" value="POST_SET"/>
    <property type="match status" value="1"/>
</dbReference>